<evidence type="ECO:0000313" key="2">
    <source>
        <dbReference type="Proteomes" id="UP000230961"/>
    </source>
</evidence>
<gene>
    <name evidence="1" type="ORF">LC20_00406</name>
</gene>
<dbReference type="Proteomes" id="UP000230961">
    <property type="component" value="Chromosome"/>
</dbReference>
<evidence type="ECO:0000313" key="1">
    <source>
        <dbReference type="EMBL" id="AHM71662.2"/>
    </source>
</evidence>
<organism evidence="1 2">
    <name type="scientific">Yersinia enterocolitica LC20</name>
    <dbReference type="NCBI Taxonomy" id="1443113"/>
    <lineage>
        <taxon>Bacteria</taxon>
        <taxon>Pseudomonadati</taxon>
        <taxon>Pseudomonadota</taxon>
        <taxon>Gammaproteobacteria</taxon>
        <taxon>Enterobacterales</taxon>
        <taxon>Yersiniaceae</taxon>
        <taxon>Yersinia</taxon>
    </lineage>
</organism>
<reference evidence="1 2" key="1">
    <citation type="submission" date="2017-11" db="EMBL/GenBank/DDBJ databases">
        <title>The complete genome sequence and comparative genome analysis of Yersinia enterocolitica strain LC20.</title>
        <authorList>
            <person name="Shi G."/>
            <person name="Su M."/>
            <person name="Liang J."/>
            <person name="Gu W."/>
            <person name="Xiao Y."/>
            <person name="Zhang Z."/>
            <person name="Qiu H."/>
            <person name="Duan R."/>
            <person name="Zhang Z."/>
            <person name="Li Y."/>
            <person name="Zhang X."/>
            <person name="Ling Y."/>
            <person name="Song L."/>
            <person name="Chen M."/>
            <person name="Zhao Y."/>
            <person name="Wu J."/>
            <person name="Jing H."/>
            <person name="Xiao J."/>
            <person name="Wang X."/>
        </authorList>
    </citation>
    <scope>NUCLEOTIDE SEQUENCE [LARGE SCALE GENOMIC DNA]</scope>
    <source>
        <strain evidence="1 2">LC20</strain>
    </source>
</reference>
<dbReference type="AlphaFoldDB" id="A0A7U4JZV0"/>
<name>A0A7U4JZV0_YEREN</name>
<protein>
    <submittedName>
        <fullName evidence="1">Uncharacterized protein</fullName>
    </submittedName>
</protein>
<accession>A0A7U4JZV0</accession>
<dbReference type="KEGG" id="yel:LC20_00406"/>
<dbReference type="Gene3D" id="1.10.10.60">
    <property type="entry name" value="Homeodomain-like"/>
    <property type="match status" value="1"/>
</dbReference>
<proteinExistence type="predicted"/>
<dbReference type="EMBL" id="CP007448">
    <property type="protein sequence ID" value="AHM71662.2"/>
    <property type="molecule type" value="Genomic_DNA"/>
</dbReference>
<sequence>MTSCRCELWSPGEVAYLREAVKTTRYRDIADHLGRSPKAVQQKAFVEGVNPSIVGECNRNAKFSDHDVELCRALYDEGIKPRYIAEKMEIPVASVYKIIHYRTRRTPTPARIAP</sequence>